<organism evidence="2">
    <name type="scientific">marine metagenome</name>
    <dbReference type="NCBI Taxonomy" id="408172"/>
    <lineage>
        <taxon>unclassified sequences</taxon>
        <taxon>metagenomes</taxon>
        <taxon>ecological metagenomes</taxon>
    </lineage>
</organism>
<reference evidence="2" key="1">
    <citation type="submission" date="2018-05" db="EMBL/GenBank/DDBJ databases">
        <authorList>
            <person name="Lanie J.A."/>
            <person name="Ng W.-L."/>
            <person name="Kazmierczak K.M."/>
            <person name="Andrzejewski T.M."/>
            <person name="Davidsen T.M."/>
            <person name="Wayne K.J."/>
            <person name="Tettelin H."/>
            <person name="Glass J.I."/>
            <person name="Rusch D."/>
            <person name="Podicherti R."/>
            <person name="Tsui H.-C.T."/>
            <person name="Winkler M.E."/>
        </authorList>
    </citation>
    <scope>NUCLEOTIDE SEQUENCE</scope>
</reference>
<sequence>MRHPNLNSRTVLSRIALLVLLAVGCGGNNARPAVSDAHLSGERIIFMSDRDGDFEVFSMYPDGSRLYRHTNNMAYDGDATWSPDGSRMVFSSDYLEGDFQTTKHIIDGVDVFIDKEVVGDRELRVLNTYDNDSTAVTDNPAATDGGADWSPDGSLIAFHSDLEEGGVSEIYSMKPDGTEA</sequence>
<dbReference type="InterPro" id="IPR011659">
    <property type="entry name" value="WD40"/>
</dbReference>
<dbReference type="EMBL" id="UINC01174756">
    <property type="protein sequence ID" value="SVD81036.1"/>
    <property type="molecule type" value="Genomic_DNA"/>
</dbReference>
<proteinExistence type="inferred from homology"/>
<evidence type="ECO:0000313" key="2">
    <source>
        <dbReference type="EMBL" id="SVD81036.1"/>
    </source>
</evidence>
<comment type="similarity">
    <text evidence="1">Belongs to the TolB family.</text>
</comment>
<dbReference type="PANTHER" id="PTHR36842">
    <property type="entry name" value="PROTEIN TOLB HOMOLOG"/>
    <property type="match status" value="1"/>
</dbReference>
<dbReference type="InterPro" id="IPR011042">
    <property type="entry name" value="6-blade_b-propeller_TolB-like"/>
</dbReference>
<dbReference type="Pfam" id="PF07676">
    <property type="entry name" value="PD40"/>
    <property type="match status" value="2"/>
</dbReference>
<evidence type="ECO:0008006" key="3">
    <source>
        <dbReference type="Google" id="ProtNLM"/>
    </source>
</evidence>
<protein>
    <recommendedName>
        <fullName evidence="3">Dipeptidylpeptidase IV N-terminal domain-containing protein</fullName>
    </recommendedName>
</protein>
<dbReference type="AlphaFoldDB" id="A0A382YCJ9"/>
<feature type="non-terminal residue" evidence="2">
    <location>
        <position position="180"/>
    </location>
</feature>
<accession>A0A382YCJ9</accession>
<dbReference type="PROSITE" id="PS51257">
    <property type="entry name" value="PROKAR_LIPOPROTEIN"/>
    <property type="match status" value="1"/>
</dbReference>
<dbReference type="PANTHER" id="PTHR36842:SF1">
    <property type="entry name" value="PROTEIN TOLB"/>
    <property type="match status" value="1"/>
</dbReference>
<dbReference type="SUPFAM" id="SSF82171">
    <property type="entry name" value="DPP6 N-terminal domain-like"/>
    <property type="match status" value="1"/>
</dbReference>
<gene>
    <name evidence="2" type="ORF">METZ01_LOCUS433890</name>
</gene>
<evidence type="ECO:0000256" key="1">
    <source>
        <dbReference type="ARBA" id="ARBA00009820"/>
    </source>
</evidence>
<name>A0A382YCJ9_9ZZZZ</name>
<dbReference type="Gene3D" id="2.120.10.30">
    <property type="entry name" value="TolB, C-terminal domain"/>
    <property type="match status" value="2"/>
</dbReference>